<dbReference type="PANTHER" id="PTHR43674">
    <property type="entry name" value="NITRILASE C965.09-RELATED"/>
    <property type="match status" value="1"/>
</dbReference>
<gene>
    <name evidence="4" type="ORF">TsocGM_12245</name>
</gene>
<dbReference type="InterPro" id="IPR050345">
    <property type="entry name" value="Aliph_Amidase/BUP"/>
</dbReference>
<protein>
    <submittedName>
        <fullName evidence="4">Carbon-nitrogen hydrolase family protein</fullName>
    </submittedName>
</protein>
<reference evidence="4 5" key="1">
    <citation type="submission" date="2018-12" db="EMBL/GenBank/DDBJ databases">
        <authorList>
            <person name="Toschakov S.V."/>
        </authorList>
    </citation>
    <scope>NUCLEOTIDE SEQUENCE [LARGE SCALE GENOMIC DNA]</scope>
    <source>
        <strain evidence="4 5">GM2012</strain>
    </source>
</reference>
<feature type="region of interest" description="Disordered" evidence="2">
    <location>
        <begin position="293"/>
        <end position="323"/>
    </location>
</feature>
<evidence type="ECO:0000256" key="1">
    <source>
        <dbReference type="ARBA" id="ARBA00022801"/>
    </source>
</evidence>
<dbReference type="OrthoDB" id="2826359at2"/>
<dbReference type="InterPro" id="IPR036526">
    <property type="entry name" value="C-N_Hydrolase_sf"/>
</dbReference>
<dbReference type="GO" id="GO:0016811">
    <property type="term" value="F:hydrolase activity, acting on carbon-nitrogen (but not peptide) bonds, in linear amides"/>
    <property type="evidence" value="ECO:0007669"/>
    <property type="project" value="UniProtKB-ARBA"/>
</dbReference>
<feature type="domain" description="CN hydrolase" evidence="3">
    <location>
        <begin position="28"/>
        <end position="262"/>
    </location>
</feature>
<comment type="caution">
    <text evidence="4">The sequence shown here is derived from an EMBL/GenBank/DDBJ whole genome shotgun (WGS) entry which is preliminary data.</text>
</comment>
<dbReference type="SUPFAM" id="SSF56317">
    <property type="entry name" value="Carbon-nitrogen hydrolase"/>
    <property type="match status" value="1"/>
</dbReference>
<dbReference type="Gene3D" id="3.60.110.10">
    <property type="entry name" value="Carbon-nitrogen hydrolase"/>
    <property type="match status" value="1"/>
</dbReference>
<dbReference type="InterPro" id="IPR003010">
    <property type="entry name" value="C-N_Hydrolase"/>
</dbReference>
<reference evidence="4 5" key="2">
    <citation type="submission" date="2019-01" db="EMBL/GenBank/DDBJ databases">
        <title>Tautonia sociabilis, a novel thermotolerant planctomycete of Isosphaeraceae family, isolated from a 4000 m deep subterranean habitat.</title>
        <authorList>
            <person name="Kovaleva O.L."/>
            <person name="Elcheninov A.G."/>
            <person name="Van Heerden E."/>
            <person name="Toshchakov S.V."/>
            <person name="Novikov A."/>
            <person name="Bonch-Osmolovskaya E.A."/>
            <person name="Kublanov I.V."/>
        </authorList>
    </citation>
    <scope>NUCLEOTIDE SEQUENCE [LARGE SCALE GENOMIC DNA]</scope>
    <source>
        <strain evidence="4 5">GM2012</strain>
    </source>
</reference>
<evidence type="ECO:0000313" key="5">
    <source>
        <dbReference type="Proteomes" id="UP000280296"/>
    </source>
</evidence>
<dbReference type="Proteomes" id="UP000280296">
    <property type="component" value="Unassembled WGS sequence"/>
</dbReference>
<sequence>MASIRILAAITAAVSISCPEDAPPPTTIRVASVQLRSTRGLDENVDRIREHLLRLGGSGVDVAVFPECALTGYFEDSATAATAEELARAEQRVADACRSAGIAAVVGSPWRQGDRLFNSALVIDASGRVVERYHKVQLAEPWPDPGDHLSVFSLAGVPCSVIICHDERYPELVRLPVLAGARVVFYISHESGIRQERKIGPYRAQIQARAVENTVFVVQANAPANDDLSGSHGQSRVIDPDGTIIAEASMFDEEVLVADLELSRATAANARRSVDRGPLGDWWRQGVDRVRIVGPGESGGDSGRSGAEDPSATLLRAPGGRGG</sequence>
<dbReference type="PROSITE" id="PS51257">
    <property type="entry name" value="PROKAR_LIPOPROTEIN"/>
    <property type="match status" value="1"/>
</dbReference>
<dbReference type="Pfam" id="PF00795">
    <property type="entry name" value="CN_hydrolase"/>
    <property type="match status" value="1"/>
</dbReference>
<dbReference type="CDD" id="cd07197">
    <property type="entry name" value="nitrilase"/>
    <property type="match status" value="1"/>
</dbReference>
<dbReference type="RefSeq" id="WP_126725661.1">
    <property type="nucleotide sequence ID" value="NZ_RYZH01000021.1"/>
</dbReference>
<evidence type="ECO:0000256" key="2">
    <source>
        <dbReference type="SAM" id="MobiDB-lite"/>
    </source>
</evidence>
<dbReference type="AlphaFoldDB" id="A0A432MJT3"/>
<accession>A0A432MJT3</accession>
<keyword evidence="5" id="KW-1185">Reference proteome</keyword>
<dbReference type="PANTHER" id="PTHR43674:SF2">
    <property type="entry name" value="BETA-UREIDOPROPIONASE"/>
    <property type="match status" value="1"/>
</dbReference>
<proteinExistence type="predicted"/>
<dbReference type="PROSITE" id="PS50263">
    <property type="entry name" value="CN_HYDROLASE"/>
    <property type="match status" value="1"/>
</dbReference>
<evidence type="ECO:0000313" key="4">
    <source>
        <dbReference type="EMBL" id="RUL87445.1"/>
    </source>
</evidence>
<name>A0A432MJT3_9BACT</name>
<dbReference type="EMBL" id="RYZH01000021">
    <property type="protein sequence ID" value="RUL87445.1"/>
    <property type="molecule type" value="Genomic_DNA"/>
</dbReference>
<keyword evidence="1 4" id="KW-0378">Hydrolase</keyword>
<evidence type="ECO:0000259" key="3">
    <source>
        <dbReference type="PROSITE" id="PS50263"/>
    </source>
</evidence>
<organism evidence="4 5">
    <name type="scientific">Tautonia sociabilis</name>
    <dbReference type="NCBI Taxonomy" id="2080755"/>
    <lineage>
        <taxon>Bacteria</taxon>
        <taxon>Pseudomonadati</taxon>
        <taxon>Planctomycetota</taxon>
        <taxon>Planctomycetia</taxon>
        <taxon>Isosphaerales</taxon>
        <taxon>Isosphaeraceae</taxon>
        <taxon>Tautonia</taxon>
    </lineage>
</organism>